<evidence type="ECO:0000256" key="4">
    <source>
        <dbReference type="ARBA" id="ARBA00022723"/>
    </source>
</evidence>
<keyword evidence="5" id="KW-0255">Endonuclease</keyword>
<dbReference type="GO" id="GO:0008821">
    <property type="term" value="F:crossover junction DNA endonuclease activity"/>
    <property type="evidence" value="ECO:0007669"/>
    <property type="project" value="InterPro"/>
</dbReference>
<evidence type="ECO:0000256" key="1">
    <source>
        <dbReference type="ARBA" id="ARBA00009518"/>
    </source>
</evidence>
<dbReference type="GO" id="GO:0006281">
    <property type="term" value="P:DNA repair"/>
    <property type="evidence" value="ECO:0007669"/>
    <property type="project" value="UniProtKB-KW"/>
</dbReference>
<evidence type="ECO:0000256" key="7">
    <source>
        <dbReference type="ARBA" id="ARBA00022801"/>
    </source>
</evidence>
<evidence type="ECO:0000256" key="3">
    <source>
        <dbReference type="ARBA" id="ARBA00022722"/>
    </source>
</evidence>
<keyword evidence="3" id="KW-0540">Nuclease</keyword>
<keyword evidence="4" id="KW-0479">Metal-binding</keyword>
<evidence type="ECO:0000256" key="9">
    <source>
        <dbReference type="ARBA" id="ARBA00023125"/>
    </source>
</evidence>
<keyword evidence="8" id="KW-0460">Magnesium</keyword>
<dbReference type="AlphaFoldDB" id="A0A645FCH5"/>
<dbReference type="PROSITE" id="PS01321">
    <property type="entry name" value="RUVC"/>
    <property type="match status" value="1"/>
</dbReference>
<proteinExistence type="inferred from homology"/>
<dbReference type="Pfam" id="PF02075">
    <property type="entry name" value="RuvC"/>
    <property type="match status" value="1"/>
</dbReference>
<dbReference type="GO" id="GO:0046872">
    <property type="term" value="F:metal ion binding"/>
    <property type="evidence" value="ECO:0007669"/>
    <property type="project" value="UniProtKB-KW"/>
</dbReference>
<accession>A0A645FCH5</accession>
<organism evidence="12">
    <name type="scientific">bioreactor metagenome</name>
    <dbReference type="NCBI Taxonomy" id="1076179"/>
    <lineage>
        <taxon>unclassified sequences</taxon>
        <taxon>metagenomes</taxon>
        <taxon>ecological metagenomes</taxon>
    </lineage>
</organism>
<dbReference type="PANTHER" id="PTHR30194:SF3">
    <property type="entry name" value="CROSSOVER JUNCTION ENDODEOXYRIBONUCLEASE RUVC"/>
    <property type="match status" value="1"/>
</dbReference>
<evidence type="ECO:0000256" key="10">
    <source>
        <dbReference type="ARBA" id="ARBA00023172"/>
    </source>
</evidence>
<dbReference type="GO" id="GO:0003677">
    <property type="term" value="F:DNA binding"/>
    <property type="evidence" value="ECO:0007669"/>
    <property type="project" value="UniProtKB-KW"/>
</dbReference>
<dbReference type="PRINTS" id="PR00696">
    <property type="entry name" value="RSOLVASERUVC"/>
</dbReference>
<evidence type="ECO:0000256" key="11">
    <source>
        <dbReference type="ARBA" id="ARBA00023204"/>
    </source>
</evidence>
<keyword evidence="10" id="KW-0233">DNA recombination</keyword>
<dbReference type="InterPro" id="IPR012337">
    <property type="entry name" value="RNaseH-like_sf"/>
</dbReference>
<name>A0A645FCH5_9ZZZZ</name>
<dbReference type="InterPro" id="IPR036397">
    <property type="entry name" value="RNaseH_sf"/>
</dbReference>
<keyword evidence="11" id="KW-0234">DNA repair</keyword>
<evidence type="ECO:0000256" key="8">
    <source>
        <dbReference type="ARBA" id="ARBA00022842"/>
    </source>
</evidence>
<keyword evidence="6" id="KW-0227">DNA damage</keyword>
<dbReference type="InterPro" id="IPR020563">
    <property type="entry name" value="X-over_junc_endoDNase_Mg_BS"/>
</dbReference>
<dbReference type="GO" id="GO:0006310">
    <property type="term" value="P:DNA recombination"/>
    <property type="evidence" value="ECO:0007669"/>
    <property type="project" value="UniProtKB-KW"/>
</dbReference>
<dbReference type="PANTHER" id="PTHR30194">
    <property type="entry name" value="CROSSOVER JUNCTION ENDODEOXYRIBONUCLEASE RUVC"/>
    <property type="match status" value="1"/>
</dbReference>
<evidence type="ECO:0000256" key="6">
    <source>
        <dbReference type="ARBA" id="ARBA00022763"/>
    </source>
</evidence>
<comment type="caution">
    <text evidence="12">The sequence shown here is derived from an EMBL/GenBank/DDBJ whole genome shotgun (WGS) entry which is preliminary data.</text>
</comment>
<sequence>MASLESPFVGDNARTAIILGMARGAILTALAENRIPAYAYSPATAKRAAVGVARATKAQVALMMAAEFGIAVEEIPDDATDALALALCHAQRAAQAQVDLIGDPL</sequence>
<dbReference type="InterPro" id="IPR002176">
    <property type="entry name" value="X-over_junc_endoDNase_RuvC"/>
</dbReference>
<protein>
    <submittedName>
        <fullName evidence="12">Crossover junction endodeoxyribonuclease RuvC</fullName>
        <ecNumber evidence="12">3.1.22.4</ecNumber>
    </submittedName>
</protein>
<evidence type="ECO:0000256" key="5">
    <source>
        <dbReference type="ARBA" id="ARBA00022759"/>
    </source>
</evidence>
<dbReference type="EMBL" id="VSSQ01058346">
    <property type="protein sequence ID" value="MPN12075.1"/>
    <property type="molecule type" value="Genomic_DNA"/>
</dbReference>
<gene>
    <name evidence="12" type="primary">ruvC_39</name>
    <name evidence="12" type="ORF">SDC9_159385</name>
</gene>
<dbReference type="Gene3D" id="3.30.420.10">
    <property type="entry name" value="Ribonuclease H-like superfamily/Ribonuclease H"/>
    <property type="match status" value="1"/>
</dbReference>
<reference evidence="12" key="1">
    <citation type="submission" date="2019-08" db="EMBL/GenBank/DDBJ databases">
        <authorList>
            <person name="Kucharzyk K."/>
            <person name="Murdoch R.W."/>
            <person name="Higgins S."/>
            <person name="Loffler F."/>
        </authorList>
    </citation>
    <scope>NUCLEOTIDE SEQUENCE</scope>
</reference>
<evidence type="ECO:0000256" key="2">
    <source>
        <dbReference type="ARBA" id="ARBA00022490"/>
    </source>
</evidence>
<evidence type="ECO:0000313" key="12">
    <source>
        <dbReference type="EMBL" id="MPN12075.1"/>
    </source>
</evidence>
<keyword evidence="9" id="KW-0238">DNA-binding</keyword>
<keyword evidence="7 12" id="KW-0378">Hydrolase</keyword>
<dbReference type="EC" id="3.1.22.4" evidence="12"/>
<dbReference type="SUPFAM" id="SSF53098">
    <property type="entry name" value="Ribonuclease H-like"/>
    <property type="match status" value="1"/>
</dbReference>
<comment type="similarity">
    <text evidence="1">Belongs to the RuvC family.</text>
</comment>
<keyword evidence="2" id="KW-0963">Cytoplasm</keyword>